<evidence type="ECO:0000256" key="1">
    <source>
        <dbReference type="SAM" id="Phobius"/>
    </source>
</evidence>
<reference evidence="2 3" key="1">
    <citation type="submission" date="2015-01" db="EMBL/GenBank/DDBJ databases">
        <title>Jeotgalibacillus campisalis genome sequencing.</title>
        <authorList>
            <person name="Goh K.M."/>
            <person name="Chan K.-G."/>
            <person name="Yaakop A.S."/>
            <person name="Ee R."/>
            <person name="Gan H.M."/>
            <person name="Chan C.S."/>
        </authorList>
    </citation>
    <scope>NUCLEOTIDE SEQUENCE [LARGE SCALE GENOMIC DNA]</scope>
    <source>
        <strain evidence="2 3">SF-57</strain>
    </source>
</reference>
<comment type="caution">
    <text evidence="2">The sequence shown here is derived from an EMBL/GenBank/DDBJ whole genome shotgun (WGS) entry which is preliminary data.</text>
</comment>
<feature type="transmembrane region" description="Helical" evidence="1">
    <location>
        <begin position="208"/>
        <end position="231"/>
    </location>
</feature>
<evidence type="ECO:0000313" key="2">
    <source>
        <dbReference type="EMBL" id="KIL47937.1"/>
    </source>
</evidence>
<dbReference type="AlphaFoldDB" id="A0A0C2VGC1"/>
<dbReference type="OrthoDB" id="9813172at2"/>
<organism evidence="2 3">
    <name type="scientific">Jeotgalibacillus campisalis</name>
    <dbReference type="NCBI Taxonomy" id="220754"/>
    <lineage>
        <taxon>Bacteria</taxon>
        <taxon>Bacillati</taxon>
        <taxon>Bacillota</taxon>
        <taxon>Bacilli</taxon>
        <taxon>Bacillales</taxon>
        <taxon>Caryophanaceae</taxon>
        <taxon>Jeotgalibacillus</taxon>
    </lineage>
</organism>
<keyword evidence="3" id="KW-1185">Reference proteome</keyword>
<feature type="transmembrane region" description="Helical" evidence="1">
    <location>
        <begin position="77"/>
        <end position="95"/>
    </location>
</feature>
<gene>
    <name evidence="2" type="ORF">KR50_21040</name>
</gene>
<feature type="transmembrane region" description="Helical" evidence="1">
    <location>
        <begin position="47"/>
        <end position="65"/>
    </location>
</feature>
<feature type="transmembrane region" description="Helical" evidence="1">
    <location>
        <begin position="162"/>
        <end position="188"/>
    </location>
</feature>
<keyword evidence="1" id="KW-0812">Transmembrane</keyword>
<name>A0A0C2VGC1_9BACL</name>
<dbReference type="PATRIC" id="fig|220754.4.peg.2121"/>
<feature type="transmembrane region" description="Helical" evidence="1">
    <location>
        <begin position="100"/>
        <end position="118"/>
    </location>
</feature>
<keyword evidence="1" id="KW-1133">Transmembrane helix</keyword>
<dbReference type="Pfam" id="PF14808">
    <property type="entry name" value="TMEM164"/>
    <property type="match status" value="1"/>
</dbReference>
<evidence type="ECO:0008006" key="4">
    <source>
        <dbReference type="Google" id="ProtNLM"/>
    </source>
</evidence>
<sequence length="240" mass="27784">MFSPTDFNSFTLFSFSHLAMLLLFGLVFFVSVWLFSKNLSQKNHRMIVLSLTAILLLSELTYQVWSLSVGIWDARYFIPIQLCSFSTFFGMYLLYRRSTYIFYFFFYVAFFPPVFALLTPDLTYGFPHYFYWKFFLQHIAIPITAVYLLYRDHTVLPIRSIFIAFAALNAVAIPIGIVNSVLGANYFFLAGPPVSDTALSMFGEGWLYILQLEVVALVFFFLTYLIGKALLKKKKTSIEK</sequence>
<proteinExistence type="predicted"/>
<accession>A0A0C2VGC1</accession>
<dbReference type="InterPro" id="IPR011737">
    <property type="entry name" value="CHP02206_TP0381"/>
</dbReference>
<dbReference type="EMBL" id="JXRR01000014">
    <property type="protein sequence ID" value="KIL47937.1"/>
    <property type="molecule type" value="Genomic_DNA"/>
</dbReference>
<keyword evidence="1" id="KW-0472">Membrane</keyword>
<dbReference type="RefSeq" id="WP_041057857.1">
    <property type="nucleotide sequence ID" value="NZ_JXRR01000014.1"/>
</dbReference>
<feature type="transmembrane region" description="Helical" evidence="1">
    <location>
        <begin position="130"/>
        <end position="150"/>
    </location>
</feature>
<dbReference type="Proteomes" id="UP000031972">
    <property type="component" value="Unassembled WGS sequence"/>
</dbReference>
<evidence type="ECO:0000313" key="3">
    <source>
        <dbReference type="Proteomes" id="UP000031972"/>
    </source>
</evidence>
<feature type="transmembrane region" description="Helical" evidence="1">
    <location>
        <begin position="12"/>
        <end position="35"/>
    </location>
</feature>
<protein>
    <recommendedName>
        <fullName evidence="4">ABC transporter permease</fullName>
    </recommendedName>
</protein>
<dbReference type="NCBIfam" id="TIGR02206">
    <property type="entry name" value="intg_mem_TP0381"/>
    <property type="match status" value="1"/>
</dbReference>